<evidence type="ECO:0000313" key="1">
    <source>
        <dbReference type="Proteomes" id="UP000887578"/>
    </source>
</evidence>
<dbReference type="WBParaSite" id="PDA_v2.g20695.t1">
    <property type="protein sequence ID" value="PDA_v2.g20695.t1"/>
    <property type="gene ID" value="PDA_v2.g20695"/>
</dbReference>
<evidence type="ECO:0000313" key="2">
    <source>
        <dbReference type="WBParaSite" id="PDA_v2.g20695.t1"/>
    </source>
</evidence>
<name>A0A914PQ59_9BILA</name>
<reference evidence="2" key="1">
    <citation type="submission" date="2022-11" db="UniProtKB">
        <authorList>
            <consortium name="WormBaseParasite"/>
        </authorList>
    </citation>
    <scope>IDENTIFICATION</scope>
</reference>
<accession>A0A914PQ59</accession>
<protein>
    <submittedName>
        <fullName evidence="2">Uncharacterized protein</fullName>
    </submittedName>
</protein>
<dbReference type="AlphaFoldDB" id="A0A914PQ59"/>
<keyword evidence="1" id="KW-1185">Reference proteome</keyword>
<proteinExistence type="predicted"/>
<dbReference type="Proteomes" id="UP000887578">
    <property type="component" value="Unplaced"/>
</dbReference>
<organism evidence="1 2">
    <name type="scientific">Panagrolaimus davidi</name>
    <dbReference type="NCBI Taxonomy" id="227884"/>
    <lineage>
        <taxon>Eukaryota</taxon>
        <taxon>Metazoa</taxon>
        <taxon>Ecdysozoa</taxon>
        <taxon>Nematoda</taxon>
        <taxon>Chromadorea</taxon>
        <taxon>Rhabditida</taxon>
        <taxon>Tylenchina</taxon>
        <taxon>Panagrolaimomorpha</taxon>
        <taxon>Panagrolaimoidea</taxon>
        <taxon>Panagrolaimidae</taxon>
        <taxon>Panagrolaimus</taxon>
    </lineage>
</organism>
<sequence length="100" mass="11272">MVYNEDIDIKTLTKPLWITQRLQASGDTCLIPFSKIAVCDVEYLILESQTIALEEFQILAGSGTIAYLPLTNSFIKDENGENIPLEDIIQVLPKLETLRM</sequence>